<evidence type="ECO:0000313" key="3">
    <source>
        <dbReference type="EMBL" id="PFH61554.1"/>
    </source>
</evidence>
<evidence type="ECO:0000259" key="2">
    <source>
        <dbReference type="PROSITE" id="PS50048"/>
    </source>
</evidence>
<dbReference type="InterPro" id="IPR001138">
    <property type="entry name" value="Zn2Cys6_DnaBD"/>
</dbReference>
<dbReference type="Proteomes" id="UP000037136">
    <property type="component" value="Unassembled WGS sequence"/>
</dbReference>
<dbReference type="EMBL" id="LAZP02000065">
    <property type="protein sequence ID" value="PFH61554.1"/>
    <property type="molecule type" value="Genomic_DNA"/>
</dbReference>
<dbReference type="AlphaFoldDB" id="A0A2A9PJZ9"/>
<name>A0A2A9PJZ9_OPHUN</name>
<organism evidence="3 4">
    <name type="scientific">Ophiocordyceps unilateralis</name>
    <name type="common">Zombie-ant fungus</name>
    <name type="synonym">Torrubia unilateralis</name>
    <dbReference type="NCBI Taxonomy" id="268505"/>
    <lineage>
        <taxon>Eukaryota</taxon>
        <taxon>Fungi</taxon>
        <taxon>Dikarya</taxon>
        <taxon>Ascomycota</taxon>
        <taxon>Pezizomycotina</taxon>
        <taxon>Sordariomycetes</taxon>
        <taxon>Hypocreomycetidae</taxon>
        <taxon>Hypocreales</taxon>
        <taxon>Ophiocordycipitaceae</taxon>
        <taxon>Ophiocordyceps</taxon>
    </lineage>
</organism>
<dbReference type="PANTHER" id="PTHR47256:SF1">
    <property type="entry name" value="ZN(II)2CYS6 TRANSCRIPTION FACTOR (EUROFUNG)"/>
    <property type="match status" value="1"/>
</dbReference>
<reference evidence="3 4" key="2">
    <citation type="journal article" date="2017" name="Sci. Rep.">
        <title>Ant-infecting Ophiocordyceps genomes reveal a high diversity of potential behavioral manipulation genes and a possible major role for enterotoxins.</title>
        <authorList>
            <person name="de Bekker C."/>
            <person name="Ohm R.A."/>
            <person name="Evans H.C."/>
            <person name="Brachmann A."/>
            <person name="Hughes D.P."/>
        </authorList>
    </citation>
    <scope>NUCLEOTIDE SEQUENCE [LARGE SCALE GENOMIC DNA]</scope>
    <source>
        <strain evidence="3 4">SC16a</strain>
    </source>
</reference>
<gene>
    <name evidence="3" type="ORF">XA68_16977</name>
</gene>
<dbReference type="PROSITE" id="PS00463">
    <property type="entry name" value="ZN2_CY6_FUNGAL_1"/>
    <property type="match status" value="1"/>
</dbReference>
<dbReference type="SUPFAM" id="SSF57701">
    <property type="entry name" value="Zn2/Cys6 DNA-binding domain"/>
    <property type="match status" value="1"/>
</dbReference>
<keyword evidence="4" id="KW-1185">Reference proteome</keyword>
<evidence type="ECO:0000256" key="1">
    <source>
        <dbReference type="ARBA" id="ARBA00023242"/>
    </source>
</evidence>
<dbReference type="Gene3D" id="4.10.240.10">
    <property type="entry name" value="Zn(2)-C6 fungal-type DNA-binding domain"/>
    <property type="match status" value="1"/>
</dbReference>
<keyword evidence="1" id="KW-0539">Nucleus</keyword>
<evidence type="ECO:0000313" key="4">
    <source>
        <dbReference type="Proteomes" id="UP000037136"/>
    </source>
</evidence>
<dbReference type="PROSITE" id="PS50048">
    <property type="entry name" value="ZN2_CY6_FUNGAL_2"/>
    <property type="match status" value="1"/>
</dbReference>
<dbReference type="OrthoDB" id="10261408at2759"/>
<proteinExistence type="predicted"/>
<dbReference type="PANTHER" id="PTHR47256">
    <property type="entry name" value="ZN(II)2CYS6 TRANSCRIPTION FACTOR (EUROFUNG)-RELATED"/>
    <property type="match status" value="1"/>
</dbReference>
<dbReference type="InterPro" id="IPR036864">
    <property type="entry name" value="Zn2-C6_fun-type_DNA-bd_sf"/>
</dbReference>
<accession>A0A2A9PJZ9</accession>
<dbReference type="InterPro" id="IPR053187">
    <property type="entry name" value="Notoamide_regulator"/>
</dbReference>
<sequence>MRKYPSLRPYDRGDAPEPERQALQTLLPKRRRIGVSVACDSCRQKKIRCDGQRPNCSACESKDAECSYRDLSRLSPESRSLLLEVIHLLNGLPQEEQSSVVRILKNEDDASVILSTLRGGMDSKERPSDHATAMAIMDSSFQAIELESQNPNAYLFLPPLHAETLQGASYRRLITSGATLGAASPQRSEYGVAGSTITCDDRLHFLNIRHWTPVPIPNGVAARAISLYLETDHPLLGNFDPDLFLADLTSAKTDYCSSVLVNALLYWACQMYSALDTTVDDLALCFCTEAERLWDTEKNNDSVLNLAAAQLLSMGYLGQGRNHVVLSYLRQASDMAVRMGLFGGDEDDRAAARMQKLTSEAVSAHLHAAWGTFNWITLMSLFYRQPGMHCSYHPPCVPIPGEESMDTAPSSPASTQASQRDNMKSLFPHLCRFWRIMHEVSLAYEEQKHPPGFKGTLAFAEFKFRELLAWSNRLPRHLSRDDQHPHYVQVLHLWFHTAILDIFRPWIDGSPGQSRLRTFTSIVSSPIVVYAASINQLKQLIVNYRLNFVASTYTILWHSALIYLSNAILQLPREENWLFYFLVCVYSYERLRRPWRVTRAIGTALLSLAMRNGSLSSDRARAILRDLDRDDFTGIHVLGKIRATFMSDLDMARCDPGQATVEKQAGEFEQYALLEEFTNEFGDEDA</sequence>
<reference evidence="3 4" key="1">
    <citation type="journal article" date="2015" name="BMC Genomics">
        <title>Gene expression during zombie ant biting behavior reflects the complexity underlying fungal parasitic behavioral manipulation.</title>
        <authorList>
            <person name="de Bekker C."/>
            <person name="Ohm R.A."/>
            <person name="Loreto R.G."/>
            <person name="Sebastian A."/>
            <person name="Albert I."/>
            <person name="Merrow M."/>
            <person name="Brachmann A."/>
            <person name="Hughes D.P."/>
        </authorList>
    </citation>
    <scope>NUCLEOTIDE SEQUENCE [LARGE SCALE GENOMIC DNA]</scope>
    <source>
        <strain evidence="3 4">SC16a</strain>
    </source>
</reference>
<dbReference type="SMART" id="SM00066">
    <property type="entry name" value="GAL4"/>
    <property type="match status" value="1"/>
</dbReference>
<dbReference type="GO" id="GO:0008270">
    <property type="term" value="F:zinc ion binding"/>
    <property type="evidence" value="ECO:0007669"/>
    <property type="project" value="InterPro"/>
</dbReference>
<dbReference type="GO" id="GO:0000981">
    <property type="term" value="F:DNA-binding transcription factor activity, RNA polymerase II-specific"/>
    <property type="evidence" value="ECO:0007669"/>
    <property type="project" value="InterPro"/>
</dbReference>
<dbReference type="CDD" id="cd00067">
    <property type="entry name" value="GAL4"/>
    <property type="match status" value="1"/>
</dbReference>
<dbReference type="STRING" id="268505.A0A2A9PJZ9"/>
<dbReference type="Pfam" id="PF00172">
    <property type="entry name" value="Zn_clus"/>
    <property type="match status" value="1"/>
</dbReference>
<comment type="caution">
    <text evidence="3">The sequence shown here is derived from an EMBL/GenBank/DDBJ whole genome shotgun (WGS) entry which is preliminary data.</text>
</comment>
<dbReference type="CDD" id="cd12148">
    <property type="entry name" value="fungal_TF_MHR"/>
    <property type="match status" value="1"/>
</dbReference>
<feature type="domain" description="Zn(2)-C6 fungal-type" evidence="2">
    <location>
        <begin position="38"/>
        <end position="68"/>
    </location>
</feature>
<protein>
    <recommendedName>
        <fullName evidence="2">Zn(2)-C6 fungal-type domain-containing protein</fullName>
    </recommendedName>
</protein>